<comment type="subcellular location">
    <subcellularLocation>
        <location evidence="1">Mitochondrion inner membrane</location>
        <topology evidence="1">Single-pass membrane protein</topology>
    </subcellularLocation>
</comment>
<evidence type="ECO:0000313" key="12">
    <source>
        <dbReference type="EMBL" id="KAK2873004.1"/>
    </source>
</evidence>
<evidence type="ECO:0000256" key="3">
    <source>
        <dbReference type="ARBA" id="ARBA00007351"/>
    </source>
</evidence>
<keyword evidence="5" id="KW-0999">Mitochondrion inner membrane</keyword>
<dbReference type="EMBL" id="JAUYZG010000022">
    <property type="protein sequence ID" value="KAK2873004.1"/>
    <property type="molecule type" value="Genomic_DNA"/>
</dbReference>
<keyword evidence="4" id="KW-0812">Transmembrane</keyword>
<reference evidence="12" key="1">
    <citation type="submission" date="2023-08" db="EMBL/GenBank/DDBJ databases">
        <title>Chromosome-level Genome Assembly of mud carp (Cirrhinus molitorella).</title>
        <authorList>
            <person name="Liu H."/>
        </authorList>
    </citation>
    <scope>NUCLEOTIDE SEQUENCE</scope>
    <source>
        <strain evidence="12">Prfri</strain>
        <tissue evidence="12">Muscle</tissue>
    </source>
</reference>
<gene>
    <name evidence="12" type="ORF">Q8A67_022901</name>
</gene>
<keyword evidence="8" id="KW-0496">Mitochondrion</keyword>
<evidence type="ECO:0000313" key="13">
    <source>
        <dbReference type="Proteomes" id="UP001187343"/>
    </source>
</evidence>
<keyword evidence="9" id="KW-0472">Membrane</keyword>
<evidence type="ECO:0000256" key="1">
    <source>
        <dbReference type="ARBA" id="ARBA00004434"/>
    </source>
</evidence>
<dbReference type="InterPro" id="IPR023272">
    <property type="entry name" value="Cyt_c_oxidase_suVIIB_dom_sf"/>
</dbReference>
<evidence type="ECO:0000256" key="9">
    <source>
        <dbReference type="ARBA" id="ARBA00023136"/>
    </source>
</evidence>
<evidence type="ECO:0000256" key="8">
    <source>
        <dbReference type="ARBA" id="ARBA00023128"/>
    </source>
</evidence>
<comment type="similarity">
    <text evidence="3">Belongs to the cytochrome c oxidase VIIb family.</text>
</comment>
<dbReference type="InterPro" id="IPR008433">
    <property type="entry name" value="Cyt_c_oxidase_suVIIB"/>
</dbReference>
<accession>A0AA88TFP6</accession>
<evidence type="ECO:0000256" key="6">
    <source>
        <dbReference type="ARBA" id="ARBA00022946"/>
    </source>
</evidence>
<evidence type="ECO:0000256" key="7">
    <source>
        <dbReference type="ARBA" id="ARBA00022989"/>
    </source>
</evidence>
<sequence length="112" mass="12570">MRARLFRSFPRCHFVSAIQFKGISTSGRLYQDITMYRFAKAALNLSGQSARQLAVRQKSDLSTQFHAKYGPPLLIAGATFCTAVWAYVITSTGITWNLSPVGKVQPKPWQEE</sequence>
<proteinExistence type="inferred from homology"/>
<dbReference type="PANTHER" id="PTHR16716:SF0">
    <property type="entry name" value="CYTOCHROME C OXIDASE SUBUNIT 7B, MITOCHONDRIAL"/>
    <property type="match status" value="1"/>
</dbReference>
<evidence type="ECO:0000256" key="5">
    <source>
        <dbReference type="ARBA" id="ARBA00022792"/>
    </source>
</evidence>
<name>A0AA88TFP6_9TELE</name>
<dbReference type="Gene3D" id="4.10.51.10">
    <property type="entry name" value="Cytochrome C Oxidase, chain K"/>
    <property type="match status" value="1"/>
</dbReference>
<evidence type="ECO:0000256" key="2">
    <source>
        <dbReference type="ARBA" id="ARBA00004673"/>
    </source>
</evidence>
<dbReference type="GO" id="GO:0005743">
    <property type="term" value="C:mitochondrial inner membrane"/>
    <property type="evidence" value="ECO:0007669"/>
    <property type="project" value="UniProtKB-SubCell"/>
</dbReference>
<evidence type="ECO:0000256" key="4">
    <source>
        <dbReference type="ARBA" id="ARBA00022692"/>
    </source>
</evidence>
<keyword evidence="6" id="KW-0809">Transit peptide</keyword>
<keyword evidence="7" id="KW-1133">Transmembrane helix</keyword>
<dbReference type="SUPFAM" id="SSF81423">
    <property type="entry name" value="Mitochondrial cytochrome c oxidase subunit VIIb"/>
    <property type="match status" value="1"/>
</dbReference>
<protein>
    <recommendedName>
        <fullName evidence="10">Cytochrome c oxidase subunit 7B, mitochondrial</fullName>
    </recommendedName>
    <alternativeName>
        <fullName evidence="11">Cytochrome c oxidase polypeptide VIIb</fullName>
    </alternativeName>
</protein>
<evidence type="ECO:0000256" key="10">
    <source>
        <dbReference type="ARBA" id="ARBA00040623"/>
    </source>
</evidence>
<organism evidence="12 13">
    <name type="scientific">Cirrhinus molitorella</name>
    <name type="common">mud carp</name>
    <dbReference type="NCBI Taxonomy" id="172907"/>
    <lineage>
        <taxon>Eukaryota</taxon>
        <taxon>Metazoa</taxon>
        <taxon>Chordata</taxon>
        <taxon>Craniata</taxon>
        <taxon>Vertebrata</taxon>
        <taxon>Euteleostomi</taxon>
        <taxon>Actinopterygii</taxon>
        <taxon>Neopterygii</taxon>
        <taxon>Teleostei</taxon>
        <taxon>Ostariophysi</taxon>
        <taxon>Cypriniformes</taxon>
        <taxon>Cyprinidae</taxon>
        <taxon>Labeoninae</taxon>
        <taxon>Labeonini</taxon>
        <taxon>Cirrhinus</taxon>
    </lineage>
</organism>
<evidence type="ECO:0000256" key="11">
    <source>
        <dbReference type="ARBA" id="ARBA00041642"/>
    </source>
</evidence>
<dbReference type="Pfam" id="PF05392">
    <property type="entry name" value="COX7B"/>
    <property type="match status" value="1"/>
</dbReference>
<dbReference type="AlphaFoldDB" id="A0AA88TFP6"/>
<comment type="pathway">
    <text evidence="2">Energy metabolism; oxidative phosphorylation.</text>
</comment>
<dbReference type="GO" id="GO:0006123">
    <property type="term" value="P:mitochondrial electron transport, cytochrome c to oxygen"/>
    <property type="evidence" value="ECO:0007669"/>
    <property type="project" value="InterPro"/>
</dbReference>
<keyword evidence="13" id="KW-1185">Reference proteome</keyword>
<dbReference type="Proteomes" id="UP001187343">
    <property type="component" value="Unassembled WGS sequence"/>
</dbReference>
<comment type="caution">
    <text evidence="12">The sequence shown here is derived from an EMBL/GenBank/DDBJ whole genome shotgun (WGS) entry which is preliminary data.</text>
</comment>
<dbReference type="PANTHER" id="PTHR16716">
    <property type="entry name" value="CYTOCHROME C OXIDASE SUBUNIT 7B, MITOCHONDRIAL"/>
    <property type="match status" value="1"/>
</dbReference>